<evidence type="ECO:0000259" key="1">
    <source>
        <dbReference type="Pfam" id="PF08268"/>
    </source>
</evidence>
<dbReference type="PANTHER" id="PTHR31111:SF111">
    <property type="entry name" value="F-BOX DOMAIN-CONTAINING PROTEIN"/>
    <property type="match status" value="1"/>
</dbReference>
<name>A0A565ANJ8_9BRAS</name>
<dbReference type="InterPro" id="IPR017451">
    <property type="entry name" value="F-box-assoc_interact_dom"/>
</dbReference>
<feature type="domain" description="F-box associated beta-propeller type 3" evidence="1">
    <location>
        <begin position="220"/>
        <end position="312"/>
    </location>
</feature>
<accession>A0A565ANJ8</accession>
<evidence type="ECO:0000313" key="2">
    <source>
        <dbReference type="EMBL" id="VVA90453.1"/>
    </source>
</evidence>
<dbReference type="OrthoDB" id="687122at2759"/>
<gene>
    <name evidence="2" type="ORF">ANE_LOCUS898</name>
</gene>
<dbReference type="EMBL" id="CABITT030000001">
    <property type="protein sequence ID" value="VVA90453.1"/>
    <property type="molecule type" value="Genomic_DNA"/>
</dbReference>
<proteinExistence type="predicted"/>
<dbReference type="NCBIfam" id="TIGR01640">
    <property type="entry name" value="F_box_assoc_1"/>
    <property type="match status" value="1"/>
</dbReference>
<dbReference type="AlphaFoldDB" id="A0A565ANJ8"/>
<organism evidence="2 3">
    <name type="scientific">Arabis nemorensis</name>
    <dbReference type="NCBI Taxonomy" id="586526"/>
    <lineage>
        <taxon>Eukaryota</taxon>
        <taxon>Viridiplantae</taxon>
        <taxon>Streptophyta</taxon>
        <taxon>Embryophyta</taxon>
        <taxon>Tracheophyta</taxon>
        <taxon>Spermatophyta</taxon>
        <taxon>Magnoliopsida</taxon>
        <taxon>eudicotyledons</taxon>
        <taxon>Gunneridae</taxon>
        <taxon>Pentapetalae</taxon>
        <taxon>rosids</taxon>
        <taxon>malvids</taxon>
        <taxon>Brassicales</taxon>
        <taxon>Brassicaceae</taxon>
        <taxon>Arabideae</taxon>
        <taxon>Arabis</taxon>
    </lineage>
</organism>
<evidence type="ECO:0000313" key="3">
    <source>
        <dbReference type="Proteomes" id="UP000489600"/>
    </source>
</evidence>
<keyword evidence="3" id="KW-1185">Reference proteome</keyword>
<dbReference type="Proteomes" id="UP000489600">
    <property type="component" value="Unassembled WGS sequence"/>
</dbReference>
<sequence length="324" mass="36765">MMHIIAFQEEKLILIIPLNTWSHASMSPHLEYMSLRPIRREESFVTTSFQFLNDIHMKPSSNIDASKMCTSITPSMDYKPYAAFTYMDYEVLNHHILLGLVDNNTQSMRDLWWDEDTESKAYWTSWIDTDLTDDDENLGDPLYKILEVIKENLGDAKRFFIFSSSHDSLVANLNMIIPSATLAHGSKCPSVHGFVGCLDTTLTIVSPPPYHPHDPGFLVHEVATIKGDKESSWRRNQITSSSYYHVTSGLCISGVVYYAGWAPTQRANPLIVCVHIRSERLSLIQAPRDAVVYKGHSVLIEYKGKLASIVRNPRGYSPVLIYGY</sequence>
<comment type="caution">
    <text evidence="2">The sequence shown here is derived from an EMBL/GenBank/DDBJ whole genome shotgun (WGS) entry which is preliminary data.</text>
</comment>
<protein>
    <recommendedName>
        <fullName evidence="1">F-box associated beta-propeller type 3 domain-containing protein</fullName>
    </recommendedName>
</protein>
<dbReference type="PANTHER" id="PTHR31111">
    <property type="entry name" value="BNAA05G37150D PROTEIN-RELATED"/>
    <property type="match status" value="1"/>
</dbReference>
<dbReference type="InterPro" id="IPR013187">
    <property type="entry name" value="F-box-assoc_dom_typ3"/>
</dbReference>
<dbReference type="Pfam" id="PF08268">
    <property type="entry name" value="FBA_3"/>
    <property type="match status" value="1"/>
</dbReference>
<reference evidence="2" key="1">
    <citation type="submission" date="2019-07" db="EMBL/GenBank/DDBJ databases">
        <authorList>
            <person name="Dittberner H."/>
        </authorList>
    </citation>
    <scope>NUCLEOTIDE SEQUENCE [LARGE SCALE GENOMIC DNA]</scope>
</reference>